<dbReference type="Proteomes" id="UP000257123">
    <property type="component" value="Unassembled WGS sequence"/>
</dbReference>
<accession>A0A371QWQ2</accession>
<comment type="caution">
    <text evidence="1">The sequence shown here is derived from an EMBL/GenBank/DDBJ whole genome shotgun (WGS) entry which is preliminary data.</text>
</comment>
<dbReference type="RefSeq" id="WP_116421529.1">
    <property type="nucleotide sequence ID" value="NZ_NMUE01000032.1"/>
</dbReference>
<organism evidence="1 4">
    <name type="scientific">Pyrobaculum aerophilum</name>
    <dbReference type="NCBI Taxonomy" id="13773"/>
    <lineage>
        <taxon>Archaea</taxon>
        <taxon>Thermoproteota</taxon>
        <taxon>Thermoprotei</taxon>
        <taxon>Thermoproteales</taxon>
        <taxon>Thermoproteaceae</taxon>
        <taxon>Pyrobaculum</taxon>
    </lineage>
</organism>
<reference evidence="3 4" key="1">
    <citation type="submission" date="2017-07" db="EMBL/GenBank/DDBJ databases">
        <title>Draft genome sequence of aerobic hyperthermophilic archaea, Pyrobaculum aerophilum YKB31 and YKB32.</title>
        <authorList>
            <person name="Mochizuki T."/>
            <person name="Berliner A.J."/>
            <person name="Yoshida-Takashima Y."/>
            <person name="Takaki Y."/>
            <person name="Nunoura T."/>
            <person name="Takai K."/>
        </authorList>
    </citation>
    <scope>NUCLEOTIDE SEQUENCE [LARGE SCALE GENOMIC DNA]</scope>
    <source>
        <strain evidence="1 4">YKB31</strain>
        <strain evidence="2 3">YKB32</strain>
    </source>
</reference>
<dbReference type="EMBL" id="NMUF01000048">
    <property type="protein sequence ID" value="RFA95872.1"/>
    <property type="molecule type" value="Genomic_DNA"/>
</dbReference>
<sequence length="717" mass="79672">MVSSKAIMLALIGLVILVFARAGGIAVYINSSVEIPPLAYYDGKALRPVHVTYVGEWDRAFWYEANATVNIPTWSFKKAVIYLPREALGARAPPNFKRGVLRVYINNTVVELVEAPPEVIATYSYLKPGEEIKASKAKATWVKSPVGRGPAERDKEQNGRDATDKFSSVLQAFQASSVVFPDGAFIYKQFNGLVNSNSERCLEVLRTDSYSPPDNPTVASVGYNATYVWRTAWYVFTSSLSSGAVAGRGVIKVWEVDPATLNKKYLLGAWSVDLRNGYVTFTTSISLNWPDKFIGLELCFVPSVSATYTVGANATLGFRKNAISIAMGSYSLGVVPVDRTQYVGGVVYYQVLRPPIRNIIFGPFTLADGYYGQTLNLDMTVYVPWSTSQCPTLVVTTYVGDLAHMQIDSISFTASGYGNGACRYEVRRTVTLSSSAIGFWYDEARARDKAVVIRVSFNYNVSEVVIYRVDISGYRFAENYIDKNVNSWLTLVLRGYYSQTLRACTMARLPQVNYTVVLANIETYSAAAGTRPADFLAVNVGAPSGYKIQSVEFRIRPSAAFAPPVNVYVKGTKFEEPWWLTWTFRIAQAIKTVLDFLGLIPGPLSWFIDRVFDLRGLLYPDLTITQTADYVAVTWRAGVYDSYYQVAFEIGVANVDRVLEATNVYVSNSAYLCMYAPISSQMPKLDTNAPFDTQYLRHWVYGIRVTRDIPFIVDAAG</sequence>
<protein>
    <recommendedName>
        <fullName evidence="5">P. aerophilum family 66 protein</fullName>
    </recommendedName>
</protein>
<dbReference type="EMBL" id="NMUE01000032">
    <property type="protein sequence ID" value="RFA94652.1"/>
    <property type="molecule type" value="Genomic_DNA"/>
</dbReference>
<evidence type="ECO:0000313" key="4">
    <source>
        <dbReference type="Proteomes" id="UP000257123"/>
    </source>
</evidence>
<evidence type="ECO:0000313" key="3">
    <source>
        <dbReference type="Proteomes" id="UP000256877"/>
    </source>
</evidence>
<dbReference type="AlphaFoldDB" id="A0A371QWQ2"/>
<gene>
    <name evidence="1" type="ORF">CGL51_09305</name>
    <name evidence="2" type="ORF">CGL52_12140</name>
</gene>
<dbReference type="Proteomes" id="UP000256877">
    <property type="component" value="Unassembled WGS sequence"/>
</dbReference>
<name>A0A371QWQ2_9CREN</name>
<evidence type="ECO:0000313" key="1">
    <source>
        <dbReference type="EMBL" id="RFA94652.1"/>
    </source>
</evidence>
<evidence type="ECO:0008006" key="5">
    <source>
        <dbReference type="Google" id="ProtNLM"/>
    </source>
</evidence>
<proteinExistence type="predicted"/>
<evidence type="ECO:0000313" key="2">
    <source>
        <dbReference type="EMBL" id="RFA95872.1"/>
    </source>
</evidence>